<dbReference type="InterPro" id="IPR016201">
    <property type="entry name" value="PSI"/>
</dbReference>
<comment type="caution">
    <text evidence="10">The sequence shown here is derived from an EMBL/GenBank/DDBJ whole genome shotgun (WGS) entry which is preliminary data.</text>
</comment>
<comment type="caution">
    <text evidence="6">Lacks conserved residue(s) required for the propagation of feature annotation.</text>
</comment>
<evidence type="ECO:0000259" key="8">
    <source>
        <dbReference type="PROSITE" id="PS50835"/>
    </source>
</evidence>
<keyword evidence="7" id="KW-0732">Signal</keyword>
<keyword evidence="4" id="KW-1015">Disulfide bond</keyword>
<feature type="domain" description="Sema" evidence="9">
    <location>
        <begin position="31"/>
        <end position="461"/>
    </location>
</feature>
<dbReference type="InterPro" id="IPR036352">
    <property type="entry name" value="Semap_dom_sf"/>
</dbReference>
<gene>
    <name evidence="10" type="ORF">KOW79_003614</name>
</gene>
<dbReference type="InterPro" id="IPR013783">
    <property type="entry name" value="Ig-like_fold"/>
</dbReference>
<dbReference type="GO" id="GO:0043931">
    <property type="term" value="P:ossification involved in bone maturation"/>
    <property type="evidence" value="ECO:0007669"/>
    <property type="project" value="TreeGrafter"/>
</dbReference>
<reference evidence="10 11" key="1">
    <citation type="submission" date="2021-06" db="EMBL/GenBank/DDBJ databases">
        <title>Chromosome-level genome assembly of the red-tail catfish (Hemibagrus wyckioides).</title>
        <authorList>
            <person name="Shao F."/>
        </authorList>
    </citation>
    <scope>NUCLEOTIDE SEQUENCE [LARGE SCALE GENOMIC DNA]</scope>
    <source>
        <strain evidence="10">EC202008001</strain>
        <tissue evidence="10">Blood</tissue>
    </source>
</reference>
<dbReference type="InterPro" id="IPR001627">
    <property type="entry name" value="Semap_dom"/>
</dbReference>
<evidence type="ECO:0000313" key="10">
    <source>
        <dbReference type="EMBL" id="KAG7333479.1"/>
    </source>
</evidence>
<evidence type="ECO:0000256" key="5">
    <source>
        <dbReference type="ARBA" id="ARBA00023180"/>
    </source>
</evidence>
<dbReference type="GO" id="GO:0005615">
    <property type="term" value="C:extracellular space"/>
    <property type="evidence" value="ECO:0007669"/>
    <property type="project" value="TreeGrafter"/>
</dbReference>
<dbReference type="GO" id="GO:0007411">
    <property type="term" value="P:axon guidance"/>
    <property type="evidence" value="ECO:0007669"/>
    <property type="project" value="TreeGrafter"/>
</dbReference>
<organism evidence="10 11">
    <name type="scientific">Hemibagrus wyckioides</name>
    <dbReference type="NCBI Taxonomy" id="337641"/>
    <lineage>
        <taxon>Eukaryota</taxon>
        <taxon>Metazoa</taxon>
        <taxon>Chordata</taxon>
        <taxon>Craniata</taxon>
        <taxon>Vertebrata</taxon>
        <taxon>Euteleostomi</taxon>
        <taxon>Actinopterygii</taxon>
        <taxon>Neopterygii</taxon>
        <taxon>Teleostei</taxon>
        <taxon>Ostariophysi</taxon>
        <taxon>Siluriformes</taxon>
        <taxon>Bagridae</taxon>
        <taxon>Hemibagrus</taxon>
    </lineage>
</organism>
<evidence type="ECO:0000256" key="4">
    <source>
        <dbReference type="ARBA" id="ARBA00023157"/>
    </source>
</evidence>
<accession>A0A9D3P4L4</accession>
<dbReference type="Gene3D" id="2.130.10.10">
    <property type="entry name" value="YVTN repeat-like/Quinoprotein amine dehydrogenase"/>
    <property type="match status" value="1"/>
</dbReference>
<dbReference type="SMART" id="SM00423">
    <property type="entry name" value="PSI"/>
    <property type="match status" value="1"/>
</dbReference>
<dbReference type="InterPro" id="IPR002165">
    <property type="entry name" value="Plexin_repeat"/>
</dbReference>
<dbReference type="GO" id="GO:0030215">
    <property type="term" value="F:semaphorin receptor binding"/>
    <property type="evidence" value="ECO:0007669"/>
    <property type="project" value="InterPro"/>
</dbReference>
<feature type="signal peptide" evidence="7">
    <location>
        <begin position="1"/>
        <end position="24"/>
    </location>
</feature>
<dbReference type="SMART" id="SM00630">
    <property type="entry name" value="Sema"/>
    <property type="match status" value="1"/>
</dbReference>
<evidence type="ECO:0000256" key="2">
    <source>
        <dbReference type="ARBA" id="ARBA00009492"/>
    </source>
</evidence>
<dbReference type="GO" id="GO:0045499">
    <property type="term" value="F:chemorepellent activity"/>
    <property type="evidence" value="ECO:0007669"/>
    <property type="project" value="TreeGrafter"/>
</dbReference>
<dbReference type="EMBL" id="JAHKSW010000004">
    <property type="protein sequence ID" value="KAG7333479.1"/>
    <property type="molecule type" value="Genomic_DNA"/>
</dbReference>
<dbReference type="GO" id="GO:0030335">
    <property type="term" value="P:positive regulation of cell migration"/>
    <property type="evidence" value="ECO:0007669"/>
    <property type="project" value="TreeGrafter"/>
</dbReference>
<dbReference type="GO" id="GO:0005886">
    <property type="term" value="C:plasma membrane"/>
    <property type="evidence" value="ECO:0007669"/>
    <property type="project" value="TreeGrafter"/>
</dbReference>
<dbReference type="Gene3D" id="2.60.40.10">
    <property type="entry name" value="Immunoglobulins"/>
    <property type="match status" value="1"/>
</dbReference>
<dbReference type="Proteomes" id="UP000824219">
    <property type="component" value="Linkage Group LG04"/>
</dbReference>
<evidence type="ECO:0000256" key="7">
    <source>
        <dbReference type="SAM" id="SignalP"/>
    </source>
</evidence>
<dbReference type="FunFam" id="2.60.40.10:FF:001170">
    <property type="entry name" value="Sema domain, immunoglobulin domain (Ig), short basic domain, secreted, (Semaphorin) 3F"/>
    <property type="match status" value="1"/>
</dbReference>
<name>A0A9D3P4L4_9TELE</name>
<sequence length="626" mass="71119">MAIRGPYTPLLALIWITVCRSTLGIHHFKPRIIVNRENGAFHTLSTSSGHTIGNMKLVQDSHRREIYAGGNQSLFRLNLKSQPPTLTEVNLTGYESECESGSTNCGLQISMLKEGRNGNPLFVCGNREQTTECCDVTPELLLVNCSELMYQPQFNEPAVHVGDALYYTISHSDQLHLSGLYRWASNDIYTWPLTGQVEQRHVKILANKGKGSLDGKVYYFYIEQNQDQNPDMPLWIPRVSQICMSDLGGTKTVLQSRWTSMLTARLFCGDEKKLSYTELLDVAVLEAAEWENTMIYALFKNAYNFRAVCVYKMSDIVRVFSSNKFKDAEVDTSSSPRPGECVQNSYSLTPNILRFMESRPEMKQWIMPVRGPLTFALNHYYTHLQVDRLRGRKSEHHSHQVLFMSLENGNVHKILEQEGEPFIIAEYQLYKNRTQISSMLLDRQTRKLFVSSSSEMVQIDLHDCSVYGKHCQSCIMARDPYCGWDLLACSADKGSSVQDLTHGNHMICENAVPKFSKSRTEVKQDRPSSVPQDSKFYLNCPMESQHASYAWDHEGRKMECVSVEHDCLLLIDSMSKKYEGAYRCVSSENGYDKTIVQQTLQMNGASATRTTSVALLCLLFLISLIC</sequence>
<dbReference type="InterPro" id="IPR027231">
    <property type="entry name" value="Semaphorin"/>
</dbReference>
<dbReference type="OrthoDB" id="9988752at2759"/>
<dbReference type="Pfam" id="PF01403">
    <property type="entry name" value="Sema"/>
    <property type="match status" value="1"/>
</dbReference>
<dbReference type="PANTHER" id="PTHR11036">
    <property type="entry name" value="SEMAPHORIN"/>
    <property type="match status" value="1"/>
</dbReference>
<evidence type="ECO:0000313" key="11">
    <source>
        <dbReference type="Proteomes" id="UP000824219"/>
    </source>
</evidence>
<dbReference type="SUPFAM" id="SSF103575">
    <property type="entry name" value="Plexin repeat"/>
    <property type="match status" value="1"/>
</dbReference>
<dbReference type="GO" id="GO:0071526">
    <property type="term" value="P:semaphorin-plexin signaling pathway"/>
    <property type="evidence" value="ECO:0007669"/>
    <property type="project" value="TreeGrafter"/>
</dbReference>
<feature type="chain" id="PRO_5039314646" description="Semaphorin-7A-like" evidence="7">
    <location>
        <begin position="25"/>
        <end position="626"/>
    </location>
</feature>
<evidence type="ECO:0000256" key="6">
    <source>
        <dbReference type="PROSITE-ProRule" id="PRU00352"/>
    </source>
</evidence>
<evidence type="ECO:0000259" key="9">
    <source>
        <dbReference type="PROSITE" id="PS51004"/>
    </source>
</evidence>
<keyword evidence="5" id="KW-0325">Glycoprotein</keyword>
<dbReference type="GO" id="GO:0001755">
    <property type="term" value="P:neural crest cell migration"/>
    <property type="evidence" value="ECO:0007669"/>
    <property type="project" value="TreeGrafter"/>
</dbReference>
<comment type="subcellular location">
    <subcellularLocation>
        <location evidence="1">Membrane</location>
    </subcellularLocation>
</comment>
<dbReference type="PROSITE" id="PS50835">
    <property type="entry name" value="IG_LIKE"/>
    <property type="match status" value="1"/>
</dbReference>
<comment type="similarity">
    <text evidence="2">Belongs to the semaphorin family.</text>
</comment>
<dbReference type="Gene3D" id="3.30.1680.10">
    <property type="entry name" value="ligand-binding face of the semaphorins, domain 2"/>
    <property type="match status" value="1"/>
</dbReference>
<dbReference type="AlphaFoldDB" id="A0A9D3P4L4"/>
<keyword evidence="3" id="KW-0472">Membrane</keyword>
<evidence type="ECO:0008006" key="12">
    <source>
        <dbReference type="Google" id="ProtNLM"/>
    </source>
</evidence>
<dbReference type="PANTHER" id="PTHR11036:SF144">
    <property type="entry name" value="SEMAPHORIN-7A-LIKE"/>
    <property type="match status" value="1"/>
</dbReference>
<keyword evidence="11" id="KW-1185">Reference proteome</keyword>
<dbReference type="SUPFAM" id="SSF101912">
    <property type="entry name" value="Sema domain"/>
    <property type="match status" value="1"/>
</dbReference>
<dbReference type="InterPro" id="IPR007110">
    <property type="entry name" value="Ig-like_dom"/>
</dbReference>
<evidence type="ECO:0000256" key="3">
    <source>
        <dbReference type="ARBA" id="ARBA00023136"/>
    </source>
</evidence>
<protein>
    <recommendedName>
        <fullName evidence="12">Semaphorin-7A-like</fullName>
    </recommendedName>
</protein>
<dbReference type="InterPro" id="IPR015943">
    <property type="entry name" value="WD40/YVTN_repeat-like_dom_sf"/>
</dbReference>
<evidence type="ECO:0000256" key="1">
    <source>
        <dbReference type="ARBA" id="ARBA00004370"/>
    </source>
</evidence>
<dbReference type="PROSITE" id="PS51004">
    <property type="entry name" value="SEMA"/>
    <property type="match status" value="1"/>
</dbReference>
<dbReference type="Pfam" id="PF01437">
    <property type="entry name" value="PSI"/>
    <property type="match status" value="1"/>
</dbReference>
<proteinExistence type="inferred from homology"/>
<feature type="domain" description="Ig-like" evidence="8">
    <location>
        <begin position="513"/>
        <end position="601"/>
    </location>
</feature>
<dbReference type="GO" id="GO:0000122">
    <property type="term" value="P:negative regulation of transcription by RNA polymerase II"/>
    <property type="evidence" value="ECO:0007669"/>
    <property type="project" value="TreeGrafter"/>
</dbReference>